<sequence length="177" mass="20385">MKLKIHADTIDLHVSSIANLDSNLIFQNVRDIIESEGNLVRNTTVIINQTAHEDSVHYQLENQINNGFIIREQSLAYLIAKNYLILDDVKSMINIQGQLVELRLPPDRINNIFQAYQNCINTMVDYGIKDPSVNKSFDDKIHVFKISSRKPDAILNPGKLEELLLRVIVRHLKHQFK</sequence>
<name>A0A9X0RBR2_VIBME</name>
<reference evidence="1" key="1">
    <citation type="submission" date="2020-08" db="EMBL/GenBank/DDBJ databases">
        <title>Genome Sequencing and Pan-Genome Analysis of Migratory bird Vibrio Strains, Inner Mongolia.</title>
        <authorList>
            <person name="Zheng L."/>
        </authorList>
    </citation>
    <scope>NUCLEOTIDE SEQUENCE</scope>
    <source>
        <strain evidence="1">M13F</strain>
    </source>
</reference>
<organism evidence="1 2">
    <name type="scientific">Vibrio metschnikovii</name>
    <dbReference type="NCBI Taxonomy" id="28172"/>
    <lineage>
        <taxon>Bacteria</taxon>
        <taxon>Pseudomonadati</taxon>
        <taxon>Pseudomonadota</taxon>
        <taxon>Gammaproteobacteria</taxon>
        <taxon>Vibrionales</taxon>
        <taxon>Vibrionaceae</taxon>
        <taxon>Vibrio</taxon>
    </lineage>
</organism>
<evidence type="ECO:0000313" key="2">
    <source>
        <dbReference type="Proteomes" id="UP000615796"/>
    </source>
</evidence>
<dbReference type="RefSeq" id="WP_187027263.1">
    <property type="nucleotide sequence ID" value="NZ_JACRUP010000025.1"/>
</dbReference>
<accession>A0A9X0RBR2</accession>
<dbReference type="AlphaFoldDB" id="A0A9X0RBR2"/>
<evidence type="ECO:0000313" key="1">
    <source>
        <dbReference type="EMBL" id="MBC5853092.1"/>
    </source>
</evidence>
<dbReference type="Proteomes" id="UP000615796">
    <property type="component" value="Unassembled WGS sequence"/>
</dbReference>
<protein>
    <submittedName>
        <fullName evidence="1">Uncharacterized protein</fullName>
    </submittedName>
</protein>
<keyword evidence="2" id="KW-1185">Reference proteome</keyword>
<proteinExistence type="predicted"/>
<gene>
    <name evidence="1" type="ORF">H8Q88_19640</name>
</gene>
<dbReference type="EMBL" id="JACRUP010000025">
    <property type="protein sequence ID" value="MBC5853092.1"/>
    <property type="molecule type" value="Genomic_DNA"/>
</dbReference>
<comment type="caution">
    <text evidence="1">The sequence shown here is derived from an EMBL/GenBank/DDBJ whole genome shotgun (WGS) entry which is preliminary data.</text>
</comment>